<evidence type="ECO:0000256" key="3">
    <source>
        <dbReference type="ARBA" id="ARBA00022989"/>
    </source>
</evidence>
<dbReference type="Proteomes" id="UP000095552">
    <property type="component" value="Unassembled WGS sequence"/>
</dbReference>
<keyword evidence="8" id="KW-1185">Reference proteome</keyword>
<evidence type="ECO:0000256" key="1">
    <source>
        <dbReference type="ARBA" id="ARBA00004141"/>
    </source>
</evidence>
<feature type="transmembrane region" description="Helical" evidence="6">
    <location>
        <begin position="137"/>
        <end position="154"/>
    </location>
</feature>
<dbReference type="PANTHER" id="PTHR20855">
    <property type="entry name" value="ADIPOR/PROGESTIN RECEPTOR-RELATED"/>
    <property type="match status" value="1"/>
</dbReference>
<feature type="binding site" evidence="5">
    <location>
        <position position="69"/>
    </location>
    <ligand>
        <name>Zn(2+)</name>
        <dbReference type="ChEBI" id="CHEBI:29105"/>
    </ligand>
</feature>
<evidence type="ECO:0000256" key="5">
    <source>
        <dbReference type="PIRSR" id="PIRSR604254-1"/>
    </source>
</evidence>
<dbReference type="STRING" id="1563681.BFP71_05135"/>
<evidence type="ECO:0000313" key="8">
    <source>
        <dbReference type="Proteomes" id="UP000095552"/>
    </source>
</evidence>
<feature type="transmembrane region" description="Helical" evidence="6">
    <location>
        <begin position="192"/>
        <end position="211"/>
    </location>
</feature>
<keyword evidence="5" id="KW-0479">Metal-binding</keyword>
<organism evidence="7 8">
    <name type="scientific">Roseivirga misakiensis</name>
    <dbReference type="NCBI Taxonomy" id="1563681"/>
    <lineage>
        <taxon>Bacteria</taxon>
        <taxon>Pseudomonadati</taxon>
        <taxon>Bacteroidota</taxon>
        <taxon>Cytophagia</taxon>
        <taxon>Cytophagales</taxon>
        <taxon>Roseivirgaceae</taxon>
        <taxon>Roseivirga</taxon>
    </lineage>
</organism>
<feature type="transmembrane region" description="Helical" evidence="6">
    <location>
        <begin position="86"/>
        <end position="104"/>
    </location>
</feature>
<dbReference type="GO" id="GO:0016020">
    <property type="term" value="C:membrane"/>
    <property type="evidence" value="ECO:0007669"/>
    <property type="project" value="UniProtKB-SubCell"/>
</dbReference>
<comment type="caution">
    <text evidence="7">The sequence shown here is derived from an EMBL/GenBank/DDBJ whole genome shotgun (WGS) entry which is preliminary data.</text>
</comment>
<keyword evidence="5" id="KW-0862">Zinc</keyword>
<evidence type="ECO:0000313" key="7">
    <source>
        <dbReference type="EMBL" id="OEK07042.1"/>
    </source>
</evidence>
<dbReference type="Pfam" id="PF03006">
    <property type="entry name" value="HlyIII"/>
    <property type="match status" value="1"/>
</dbReference>
<feature type="transmembrane region" description="Helical" evidence="6">
    <location>
        <begin position="47"/>
        <end position="65"/>
    </location>
</feature>
<dbReference type="GO" id="GO:0046872">
    <property type="term" value="F:metal ion binding"/>
    <property type="evidence" value="ECO:0007669"/>
    <property type="project" value="UniProtKB-KW"/>
</dbReference>
<feature type="transmembrane region" description="Helical" evidence="6">
    <location>
        <begin position="110"/>
        <end position="130"/>
    </location>
</feature>
<keyword evidence="4 6" id="KW-0472">Membrane</keyword>
<proteinExistence type="predicted"/>
<dbReference type="EMBL" id="MDGQ01000003">
    <property type="protein sequence ID" value="OEK07042.1"/>
    <property type="molecule type" value="Genomic_DNA"/>
</dbReference>
<reference evidence="7 8" key="1">
    <citation type="submission" date="2016-08" db="EMBL/GenBank/DDBJ databases">
        <title>Draft genome of Fabibacter sp. strain SK-8.</title>
        <authorList>
            <person name="Wong S.-K."/>
            <person name="Hamasaki K."/>
            <person name="Yoshizawa S."/>
        </authorList>
    </citation>
    <scope>NUCLEOTIDE SEQUENCE [LARGE SCALE GENOMIC DNA]</scope>
    <source>
        <strain evidence="7 8">SK-8</strain>
    </source>
</reference>
<evidence type="ECO:0000256" key="2">
    <source>
        <dbReference type="ARBA" id="ARBA00022692"/>
    </source>
</evidence>
<sequence>MSKKIKLDLYSPQEELANAITHAFGIIGGLIGLILTLSNRSTNEVNVTWSGVIFFLSVIFLYTASTIYHSVSGKKIKYLFKQLDHIGIYILIAGTFTPFAWGILGNDVSGQNMIMAVWLIALAGILFKVFYTGKFEAISLISYVGMGWLGFLMFDDITQYLGREVVDLMLYGGIFYTSGIIFYLMRKLKYHHAIWHLFVLCGTGFHTWAILKHVIRI</sequence>
<evidence type="ECO:0000256" key="4">
    <source>
        <dbReference type="ARBA" id="ARBA00023136"/>
    </source>
</evidence>
<dbReference type="InterPro" id="IPR004254">
    <property type="entry name" value="AdipoR/HlyIII-related"/>
</dbReference>
<dbReference type="PANTHER" id="PTHR20855:SF3">
    <property type="entry name" value="LD03007P"/>
    <property type="match status" value="1"/>
</dbReference>
<feature type="binding site" evidence="5">
    <location>
        <position position="192"/>
    </location>
    <ligand>
        <name>Zn(2+)</name>
        <dbReference type="ChEBI" id="CHEBI:29105"/>
    </ligand>
</feature>
<protein>
    <recommendedName>
        <fullName evidence="9">Hemolysin III family protein</fullName>
    </recommendedName>
</protein>
<feature type="binding site" evidence="5">
    <location>
        <position position="196"/>
    </location>
    <ligand>
        <name>Zn(2+)</name>
        <dbReference type="ChEBI" id="CHEBI:29105"/>
    </ligand>
</feature>
<keyword evidence="2 6" id="KW-0812">Transmembrane</keyword>
<dbReference type="RefSeq" id="WP_069834354.1">
    <property type="nucleotide sequence ID" value="NZ_MDGQ01000003.1"/>
</dbReference>
<evidence type="ECO:0008006" key="9">
    <source>
        <dbReference type="Google" id="ProtNLM"/>
    </source>
</evidence>
<accession>A0A1E5T6N2</accession>
<dbReference type="AlphaFoldDB" id="A0A1E5T6N2"/>
<feature type="transmembrane region" description="Helical" evidence="6">
    <location>
        <begin position="16"/>
        <end position="35"/>
    </location>
</feature>
<keyword evidence="3 6" id="KW-1133">Transmembrane helix</keyword>
<comment type="subcellular location">
    <subcellularLocation>
        <location evidence="1">Membrane</location>
        <topology evidence="1">Multi-pass membrane protein</topology>
    </subcellularLocation>
</comment>
<name>A0A1E5T6N2_9BACT</name>
<feature type="transmembrane region" description="Helical" evidence="6">
    <location>
        <begin position="166"/>
        <end position="185"/>
    </location>
</feature>
<gene>
    <name evidence="7" type="ORF">BFP71_05135</name>
</gene>
<evidence type="ECO:0000256" key="6">
    <source>
        <dbReference type="SAM" id="Phobius"/>
    </source>
</evidence>